<dbReference type="Pfam" id="PF01568">
    <property type="entry name" value="Molydop_binding"/>
    <property type="match status" value="1"/>
</dbReference>
<comment type="caution">
    <text evidence="7">The sequence shown here is derived from an EMBL/GenBank/DDBJ whole genome shotgun (WGS) entry which is preliminary data.</text>
</comment>
<dbReference type="GO" id="GO:0046872">
    <property type="term" value="F:metal ion binding"/>
    <property type="evidence" value="ECO:0007669"/>
    <property type="project" value="UniProtKB-KW"/>
</dbReference>
<proteinExistence type="predicted"/>
<dbReference type="PROSITE" id="PS00551">
    <property type="entry name" value="MOLYBDOPTERIN_PROK_1"/>
    <property type="match status" value="1"/>
</dbReference>
<evidence type="ECO:0000256" key="4">
    <source>
        <dbReference type="ARBA" id="ARBA00023004"/>
    </source>
</evidence>
<dbReference type="InterPro" id="IPR050123">
    <property type="entry name" value="Prok_molybdopt-oxidoreductase"/>
</dbReference>
<name>A0A2H0LZV3_9BACT</name>
<keyword evidence="1" id="KW-0004">4Fe-4S</keyword>
<dbReference type="GO" id="GO:0015942">
    <property type="term" value="P:formate metabolic process"/>
    <property type="evidence" value="ECO:0007669"/>
    <property type="project" value="InterPro"/>
</dbReference>
<keyword evidence="2" id="KW-0479">Metal-binding</keyword>
<evidence type="ECO:0000256" key="1">
    <source>
        <dbReference type="ARBA" id="ARBA00022485"/>
    </source>
</evidence>
<dbReference type="EMBL" id="PCWA01000010">
    <property type="protein sequence ID" value="PIQ89918.1"/>
    <property type="molecule type" value="Genomic_DNA"/>
</dbReference>
<dbReference type="Gene3D" id="3.40.228.10">
    <property type="entry name" value="Dimethylsulfoxide Reductase, domain 2"/>
    <property type="match status" value="1"/>
</dbReference>
<dbReference type="PROSITE" id="PS51669">
    <property type="entry name" value="4FE4S_MOW_BIS_MGD"/>
    <property type="match status" value="1"/>
</dbReference>
<dbReference type="Gene3D" id="3.40.50.740">
    <property type="match status" value="1"/>
</dbReference>
<dbReference type="InterPro" id="IPR006656">
    <property type="entry name" value="Mopterin_OxRdtase"/>
</dbReference>
<dbReference type="GO" id="GO:0016020">
    <property type="term" value="C:membrane"/>
    <property type="evidence" value="ECO:0007669"/>
    <property type="project" value="TreeGrafter"/>
</dbReference>
<feature type="domain" description="4Fe-4S Mo/W bis-MGD-type" evidence="6">
    <location>
        <begin position="1"/>
        <end position="57"/>
    </location>
</feature>
<dbReference type="Gene3D" id="2.20.25.90">
    <property type="entry name" value="ADC-like domains"/>
    <property type="match status" value="1"/>
</dbReference>
<dbReference type="GO" id="GO:0022904">
    <property type="term" value="P:respiratory electron transport chain"/>
    <property type="evidence" value="ECO:0007669"/>
    <property type="project" value="TreeGrafter"/>
</dbReference>
<dbReference type="InterPro" id="IPR041924">
    <property type="entry name" value="Formate_Dh-H_N"/>
</dbReference>
<keyword evidence="3" id="KW-0560">Oxidoreductase</keyword>
<dbReference type="SMART" id="SM00926">
    <property type="entry name" value="Molybdop_Fe4S4"/>
    <property type="match status" value="1"/>
</dbReference>
<accession>A0A2H0LZV3</accession>
<evidence type="ECO:0000256" key="2">
    <source>
        <dbReference type="ARBA" id="ARBA00022723"/>
    </source>
</evidence>
<dbReference type="GO" id="GO:0043546">
    <property type="term" value="F:molybdopterin cofactor binding"/>
    <property type="evidence" value="ECO:0007669"/>
    <property type="project" value="InterPro"/>
</dbReference>
<dbReference type="InterPro" id="IPR006657">
    <property type="entry name" value="MoPterin_dinucl-bd_dom"/>
</dbReference>
<dbReference type="CDD" id="cd02753">
    <property type="entry name" value="MopB_Formate-Dh-H"/>
    <property type="match status" value="1"/>
</dbReference>
<protein>
    <submittedName>
        <fullName evidence="7">Formate dehydrogenase subunit alpha</fullName>
    </submittedName>
</protein>
<dbReference type="CDD" id="cd02790">
    <property type="entry name" value="MopB_CT_Formate-Dh_H"/>
    <property type="match status" value="1"/>
</dbReference>
<dbReference type="NCBIfam" id="TIGR01591">
    <property type="entry name" value="Fdh-alpha"/>
    <property type="match status" value="1"/>
</dbReference>
<dbReference type="GO" id="GO:0008863">
    <property type="term" value="F:formate dehydrogenase (NAD+) activity"/>
    <property type="evidence" value="ECO:0007669"/>
    <property type="project" value="InterPro"/>
</dbReference>
<dbReference type="AlphaFoldDB" id="A0A2H0LZV3"/>
<evidence type="ECO:0000313" key="7">
    <source>
        <dbReference type="EMBL" id="PIQ89918.1"/>
    </source>
</evidence>
<evidence type="ECO:0000256" key="5">
    <source>
        <dbReference type="ARBA" id="ARBA00023014"/>
    </source>
</evidence>
<dbReference type="SUPFAM" id="SSF50692">
    <property type="entry name" value="ADC-like"/>
    <property type="match status" value="1"/>
</dbReference>
<dbReference type="GO" id="GO:0003954">
    <property type="term" value="F:NADH dehydrogenase activity"/>
    <property type="evidence" value="ECO:0007669"/>
    <property type="project" value="TreeGrafter"/>
</dbReference>
<evidence type="ECO:0000259" key="6">
    <source>
        <dbReference type="PROSITE" id="PS51669"/>
    </source>
</evidence>
<dbReference type="GO" id="GO:0051539">
    <property type="term" value="F:4 iron, 4 sulfur cluster binding"/>
    <property type="evidence" value="ECO:0007669"/>
    <property type="project" value="UniProtKB-KW"/>
</dbReference>
<dbReference type="InterPro" id="IPR006963">
    <property type="entry name" value="Mopterin_OxRdtase_4Fe-4S_dom"/>
</dbReference>
<evidence type="ECO:0000256" key="3">
    <source>
        <dbReference type="ARBA" id="ARBA00023002"/>
    </source>
</evidence>
<dbReference type="PANTHER" id="PTHR43105">
    <property type="entry name" value="RESPIRATORY NITRATE REDUCTASE"/>
    <property type="match status" value="1"/>
</dbReference>
<organism evidence="7 8">
    <name type="scientific">Candidatus Ghiorseimicrobium undicola</name>
    <dbReference type="NCBI Taxonomy" id="1974746"/>
    <lineage>
        <taxon>Bacteria</taxon>
        <taxon>Pseudomonadati</taxon>
        <taxon>Candidatus Omnitrophota</taxon>
        <taxon>Candidatus Ghiorseimicrobium</taxon>
    </lineage>
</organism>
<dbReference type="Proteomes" id="UP000229641">
    <property type="component" value="Unassembled WGS sequence"/>
</dbReference>
<dbReference type="Gene3D" id="2.40.40.20">
    <property type="match status" value="1"/>
</dbReference>
<keyword evidence="4" id="KW-0408">Iron</keyword>
<evidence type="ECO:0000313" key="8">
    <source>
        <dbReference type="Proteomes" id="UP000229641"/>
    </source>
</evidence>
<dbReference type="InterPro" id="IPR009010">
    <property type="entry name" value="Asp_de-COase-like_dom_sf"/>
</dbReference>
<dbReference type="PANTHER" id="PTHR43105:SF14">
    <property type="entry name" value="FORMATE DEHYDROGENASE H"/>
    <property type="match status" value="1"/>
</dbReference>
<dbReference type="Pfam" id="PF04879">
    <property type="entry name" value="Molybdop_Fe4S4"/>
    <property type="match status" value="1"/>
</dbReference>
<sequence length="676" mass="74810">MKLVLTACPYCGTGCNLYLKVADKRVVGVIPSVSRSANRGHLCVKGWNAWEFIHHSDRLKSPLIKIRGKFKEAGWDDALDIVARNFKKIKKKYGPDSLGIWGSARCTNEMNYLAQKLARAVFGTNNVDHCARTCHSPTVAGLVRSFGSGAMTNSYDEIPQAAGIFAIGSNAPEAHPIIWWRIRTAKDNGAKIIVADPRKTKLAEIADIHLQHYPGTDIALLNALMHVIVKADLHDKSFIARCSLDFEKLTRVIEKYTPEYAESITGVPAGLIKEAAFLYAGLKPLSNIYTLGITEHTTGTENVMSVANLAILTGNVGKRSSGVNPLRGQNNVQGACDMAALPDVYPGYQRVDNDEIRRKFEAAWGVPLSPNPGLTVTDMIIQASAGKIKALYIIGEDPMRSDPNINHVKKALENLEFLVVQEIFMNKTAEFADVILPGASFAEKDGTFTNSERRIQRIRKAIGPLGKARPDWKIVCDISNRLGYAMKYKNISEIMDEVASLAPIYGGVSFERLEEDGLQWPCPDKEHPGTKYLHENGKFTCGLAKFHAIKHRPPAEECDSEYPFILTTGRMLFHYNVGTMTRRTPALNREYPDNFVQINFNDAARLGITNNAACRVATRRGGLKVRADVTDKIKEGVIWMPFHFTEAPANLLTKDAFCPIARTGEYKACAARVEKC</sequence>
<keyword evidence="5" id="KW-0411">Iron-sulfur</keyword>
<dbReference type="Pfam" id="PF00384">
    <property type="entry name" value="Molybdopterin"/>
    <property type="match status" value="1"/>
</dbReference>
<dbReference type="InterPro" id="IPR006478">
    <property type="entry name" value="Formate_DH_asu"/>
</dbReference>
<gene>
    <name evidence="7" type="ORF">COV72_00580</name>
</gene>
<reference evidence="7 8" key="1">
    <citation type="submission" date="2017-09" db="EMBL/GenBank/DDBJ databases">
        <title>Depth-based differentiation of microbial function through sediment-hosted aquifers and enrichment of novel symbionts in the deep terrestrial subsurface.</title>
        <authorList>
            <person name="Probst A.J."/>
            <person name="Ladd B."/>
            <person name="Jarett J.K."/>
            <person name="Geller-Mcgrath D.E."/>
            <person name="Sieber C.M."/>
            <person name="Emerson J.B."/>
            <person name="Anantharaman K."/>
            <person name="Thomas B.C."/>
            <person name="Malmstrom R."/>
            <person name="Stieglmeier M."/>
            <person name="Klingl A."/>
            <person name="Woyke T."/>
            <person name="Ryan C.M."/>
            <person name="Banfield J.F."/>
        </authorList>
    </citation>
    <scope>NUCLEOTIDE SEQUENCE [LARGE SCALE GENOMIC DNA]</scope>
    <source>
        <strain evidence="7">CG11_big_fil_rev_8_21_14_0_20_42_13</strain>
    </source>
</reference>
<dbReference type="SUPFAM" id="SSF53706">
    <property type="entry name" value="Formate dehydrogenase/DMSO reductase, domains 1-3"/>
    <property type="match status" value="1"/>
</dbReference>
<dbReference type="InterPro" id="IPR027467">
    <property type="entry name" value="MopterinOxRdtase_cofactor_BS"/>
</dbReference>
<dbReference type="InterPro" id="IPR041925">
    <property type="entry name" value="CT_Formate-Dh_H"/>
</dbReference>